<reference evidence="1" key="1">
    <citation type="submission" date="2020-03" db="EMBL/GenBank/DDBJ databases">
        <title>The deep terrestrial virosphere.</title>
        <authorList>
            <person name="Holmfeldt K."/>
            <person name="Nilsson E."/>
            <person name="Simone D."/>
            <person name="Lopez-Fernandez M."/>
            <person name="Wu X."/>
            <person name="de Brujin I."/>
            <person name="Lundin D."/>
            <person name="Andersson A."/>
            <person name="Bertilsson S."/>
            <person name="Dopson M."/>
        </authorList>
    </citation>
    <scope>NUCLEOTIDE SEQUENCE</scope>
    <source>
        <strain evidence="1">MM415B03021</strain>
    </source>
</reference>
<dbReference type="PANTHER" id="PTHR12526">
    <property type="entry name" value="GLYCOSYLTRANSFERASE"/>
    <property type="match status" value="1"/>
</dbReference>
<proteinExistence type="predicted"/>
<protein>
    <submittedName>
        <fullName evidence="1">Putative glycosyltransferase</fullName>
    </submittedName>
</protein>
<dbReference type="PANTHER" id="PTHR12526:SF630">
    <property type="entry name" value="GLYCOSYLTRANSFERASE"/>
    <property type="match status" value="1"/>
</dbReference>
<dbReference type="GO" id="GO:0016740">
    <property type="term" value="F:transferase activity"/>
    <property type="evidence" value="ECO:0007669"/>
    <property type="project" value="UniProtKB-KW"/>
</dbReference>
<name>A0A6M3L1S7_9ZZZZ</name>
<dbReference type="AlphaFoldDB" id="A0A6M3L1S7"/>
<dbReference type="Gene3D" id="3.40.50.2000">
    <property type="entry name" value="Glycogen Phosphorylase B"/>
    <property type="match status" value="2"/>
</dbReference>
<sequence>MKVAHFLNFAPNMAGIYGTAKDLVVAERRQGIDAQAIDYGNGLNPPQRHSRVWCKDGEIETISPEWALDADLIVRHSALPQKIFDAHMPIVMPLHGAPEYTFMLEHNGVTRVYKELLVSMKNPDYKALVTFWKENLFYWEILFPNKKIFYVPASVDLDKFNPLGKLYAFEKPGKINIVIAGVWRKEYTTPYSVMFAAANFVKKYCPEARVHVFGLPMDNKKYPKNDGPVNHTMLALQRANLVSRCYRIVPNLDEIYRSADMAVTQHTVASRTVRETLASGCPLVAAAGNKYTPYTADPRDTDGFADAIYRCYKDILEDRKAVRDKARATAEREFNLNRVGKAMKRVFEWTLENK</sequence>
<dbReference type="EMBL" id="MT142695">
    <property type="protein sequence ID" value="QJA87298.1"/>
    <property type="molecule type" value="Genomic_DNA"/>
</dbReference>
<organism evidence="1">
    <name type="scientific">viral metagenome</name>
    <dbReference type="NCBI Taxonomy" id="1070528"/>
    <lineage>
        <taxon>unclassified sequences</taxon>
        <taxon>metagenomes</taxon>
        <taxon>organismal metagenomes</taxon>
    </lineage>
</organism>
<gene>
    <name evidence="1" type="ORF">MM415B03021_0004</name>
</gene>
<accession>A0A6M3L1S7</accession>
<dbReference type="SUPFAM" id="SSF53756">
    <property type="entry name" value="UDP-Glycosyltransferase/glycogen phosphorylase"/>
    <property type="match status" value="1"/>
</dbReference>
<dbReference type="CDD" id="cd03801">
    <property type="entry name" value="GT4_PimA-like"/>
    <property type="match status" value="1"/>
</dbReference>
<evidence type="ECO:0000313" key="1">
    <source>
        <dbReference type="EMBL" id="QJA87298.1"/>
    </source>
</evidence>
<keyword evidence="1" id="KW-0808">Transferase</keyword>